<accession>A0A8H7Y6I0</accession>
<protein>
    <submittedName>
        <fullName evidence="2">Uncharacterized protein</fullName>
    </submittedName>
</protein>
<feature type="region of interest" description="Disordered" evidence="1">
    <location>
        <begin position="393"/>
        <end position="458"/>
    </location>
</feature>
<feature type="compositionally biased region" description="Basic and acidic residues" evidence="1">
    <location>
        <begin position="497"/>
        <end position="510"/>
    </location>
</feature>
<dbReference type="EMBL" id="JAFIQS010000003">
    <property type="protein sequence ID" value="KAG5172050.1"/>
    <property type="molecule type" value="Genomic_DNA"/>
</dbReference>
<sequence length="917" mass="101586">MSRIPPGPSNKNTSKYTPAERALIDVFKAEYLATLTPSLRTTLLTTKVYSAFASHWDAHGKKYNPDHERAELCKWARNLWRKPQVEGAVKPQSSVINIKKSDVVSRYRKDEVEKEIDTILGPVDARDRQKRFNVRATAIKNIIARLSPEELAKLEDQVAKIAEEGHPVEVRRQLAEKNFEKRLNDSATANWRELGMLSITFATYEDSSGRLHVEVHDQIAELLNLKDVADVKAFEEIHAASARGMQRLVMEYVRDMLNLSRGKKEASVPGANIFTTGQHGFPVIGPTYDRDKLDKDDAERLYRKYLSKHYELASNGRTDQVPWGDIVDNVSIFIAPEYLPADEYEFTDPHNTKIKHIKSFLDHIVEREKSLPPSQVFRFKNVTSRRRQGLIVPSCYPDEMDGENRSVNPTARKRKRKEKGNNVPTVTVHQRGGEGESSANDGDIGEDGEDGITSPELSANDASLTDVNMFEDALHLTEPDFTMVSVSRDISMPSSPDKIENAEGNGEHQGESTTIQGEHGKLDQLDQGEHGELDQLDQGEHGELDQHNQATSTSSNMPDLYLQGDKDMEDFTITETDALLLEHYANSKAFELSLAQGNWDSNGLGEAMANRLDERGMANSSNISSTWRGLDNADPGNYPKDLTFTELLFGPTEVGVTNTIGESTYTAPAAPAISIAENSKSNWPSAEDPAVEAHIANRGNMETFVGNSMLGSFHTWSSANNATNSNMPDDPNVAIPISNEMRAEPMNLAINKTMGQTGPTSPVTNQTPELAVPSSSNNTDQSNLVWRTFNPDNTRVRPRPRPRPKHNEEGSPSKIVRDILTSVPLVPRISGASTSSVPLVSNERPRPEPSAISKDSKSGKGKNKAGKASQKRETSQSDDVKLAGGSRKHLTADDLAAKEAEEMKVEGKRVRKKRLLE</sequence>
<name>A0A8H7Y6I0_PSICU</name>
<gene>
    <name evidence="2" type="ORF">JR316_004139</name>
</gene>
<reference evidence="2" key="1">
    <citation type="submission" date="2021-02" db="EMBL/GenBank/DDBJ databases">
        <title>Psilocybe cubensis genome.</title>
        <authorList>
            <person name="Mckernan K.J."/>
            <person name="Crawford S."/>
            <person name="Trippe A."/>
            <person name="Kane L.T."/>
            <person name="Mclaughlin S."/>
        </authorList>
    </citation>
    <scope>NUCLEOTIDE SEQUENCE [LARGE SCALE GENOMIC DNA]</scope>
    <source>
        <strain evidence="2">MGC-MH-2018</strain>
    </source>
</reference>
<comment type="caution">
    <text evidence="2">The sequence shown here is derived from an EMBL/GenBank/DDBJ whole genome shotgun (WGS) entry which is preliminary data.</text>
</comment>
<organism evidence="2">
    <name type="scientific">Psilocybe cubensis</name>
    <name type="common">Psychedelic mushroom</name>
    <name type="synonym">Stropharia cubensis</name>
    <dbReference type="NCBI Taxonomy" id="181762"/>
    <lineage>
        <taxon>Eukaryota</taxon>
        <taxon>Fungi</taxon>
        <taxon>Dikarya</taxon>
        <taxon>Basidiomycota</taxon>
        <taxon>Agaricomycotina</taxon>
        <taxon>Agaricomycetes</taxon>
        <taxon>Agaricomycetidae</taxon>
        <taxon>Agaricales</taxon>
        <taxon>Agaricineae</taxon>
        <taxon>Strophariaceae</taxon>
        <taxon>Psilocybe</taxon>
    </lineage>
</organism>
<feature type="compositionally biased region" description="Basic and acidic residues" evidence="1">
    <location>
        <begin position="870"/>
        <end position="881"/>
    </location>
</feature>
<feature type="region of interest" description="Disordered" evidence="1">
    <location>
        <begin position="543"/>
        <end position="563"/>
    </location>
</feature>
<feature type="compositionally biased region" description="Basic and acidic residues" evidence="1">
    <location>
        <begin position="805"/>
        <end position="816"/>
    </location>
</feature>
<dbReference type="OrthoDB" id="3062213at2759"/>
<dbReference type="AlphaFoldDB" id="A0A8H7Y6I0"/>
<evidence type="ECO:0000256" key="1">
    <source>
        <dbReference type="SAM" id="MobiDB-lite"/>
    </source>
</evidence>
<evidence type="ECO:0000313" key="2">
    <source>
        <dbReference type="EMBL" id="KAG5172050.1"/>
    </source>
</evidence>
<feature type="compositionally biased region" description="Polar residues" evidence="1">
    <location>
        <begin position="753"/>
        <end position="793"/>
    </location>
</feature>
<feature type="region of interest" description="Disordered" evidence="1">
    <location>
        <begin position="752"/>
        <end position="816"/>
    </location>
</feature>
<feature type="region of interest" description="Disordered" evidence="1">
    <location>
        <begin position="829"/>
        <end position="895"/>
    </location>
</feature>
<feature type="region of interest" description="Disordered" evidence="1">
    <location>
        <begin position="488"/>
        <end position="515"/>
    </location>
</feature>
<proteinExistence type="predicted"/>
<feature type="compositionally biased region" description="Polar residues" evidence="1">
    <location>
        <begin position="547"/>
        <end position="557"/>
    </location>
</feature>